<dbReference type="Pfam" id="PF01297">
    <property type="entry name" value="ZnuA"/>
    <property type="match status" value="1"/>
</dbReference>
<dbReference type="PRINTS" id="PR00690">
    <property type="entry name" value="ADHESNFAMILY"/>
</dbReference>
<dbReference type="SUPFAM" id="SSF53807">
    <property type="entry name" value="Helical backbone' metal receptor"/>
    <property type="match status" value="1"/>
</dbReference>
<gene>
    <name evidence="7" type="ORF">R4Z09_19560</name>
</gene>
<dbReference type="PRINTS" id="PR00691">
    <property type="entry name" value="ADHESINB"/>
</dbReference>
<evidence type="ECO:0000256" key="3">
    <source>
        <dbReference type="RuleBase" id="RU003512"/>
    </source>
</evidence>
<feature type="coiled-coil region" evidence="4">
    <location>
        <begin position="204"/>
        <end position="231"/>
    </location>
</feature>
<dbReference type="InterPro" id="IPR050492">
    <property type="entry name" value="Bact_metal-bind_prot9"/>
</dbReference>
<comment type="similarity">
    <text evidence="3">Belongs to the bacterial solute-binding protein 9 family.</text>
</comment>
<feature type="region of interest" description="Disordered" evidence="5">
    <location>
        <begin position="144"/>
        <end position="174"/>
    </location>
</feature>
<dbReference type="InterPro" id="IPR006127">
    <property type="entry name" value="ZnuA-like"/>
</dbReference>
<evidence type="ECO:0000256" key="2">
    <source>
        <dbReference type="ARBA" id="ARBA00022729"/>
    </source>
</evidence>
<feature type="signal peptide" evidence="6">
    <location>
        <begin position="1"/>
        <end position="20"/>
    </location>
</feature>
<dbReference type="PROSITE" id="PS51257">
    <property type="entry name" value="PROKAR_LIPOPROTEIN"/>
    <property type="match status" value="1"/>
</dbReference>
<organism evidence="7 8">
    <name type="scientific">Niallia oryzisoli</name>
    <dbReference type="NCBI Taxonomy" id="1737571"/>
    <lineage>
        <taxon>Bacteria</taxon>
        <taxon>Bacillati</taxon>
        <taxon>Bacillota</taxon>
        <taxon>Bacilli</taxon>
        <taxon>Bacillales</taxon>
        <taxon>Bacillaceae</taxon>
        <taxon>Niallia</taxon>
    </lineage>
</organism>
<keyword evidence="1 3" id="KW-0813">Transport</keyword>
<dbReference type="PANTHER" id="PTHR42953:SF8">
    <property type="entry name" value="ZINT DOMAIN-CONTAINING PROTEIN"/>
    <property type="match status" value="1"/>
</dbReference>
<keyword evidence="4" id="KW-0175">Coiled coil</keyword>
<proteinExistence type="inferred from homology"/>
<dbReference type="Gene3D" id="3.40.50.1980">
    <property type="entry name" value="Nitrogenase molybdenum iron protein domain"/>
    <property type="match status" value="2"/>
</dbReference>
<evidence type="ECO:0000256" key="1">
    <source>
        <dbReference type="ARBA" id="ARBA00022448"/>
    </source>
</evidence>
<evidence type="ECO:0000313" key="7">
    <source>
        <dbReference type="EMBL" id="WVX79481.1"/>
    </source>
</evidence>
<evidence type="ECO:0000256" key="6">
    <source>
        <dbReference type="SAM" id="SignalP"/>
    </source>
</evidence>
<feature type="compositionally biased region" description="Basic and acidic residues" evidence="5">
    <location>
        <begin position="144"/>
        <end position="157"/>
    </location>
</feature>
<dbReference type="InterPro" id="IPR006129">
    <property type="entry name" value="AdhesinB"/>
</dbReference>
<feature type="compositionally biased region" description="Basic and acidic residues" evidence="5">
    <location>
        <begin position="164"/>
        <end position="174"/>
    </location>
</feature>
<keyword evidence="8" id="KW-1185">Reference proteome</keyword>
<dbReference type="Proteomes" id="UP001357223">
    <property type="component" value="Chromosome"/>
</dbReference>
<sequence>MKLKYISIGFILVLSIFLSSCNTKQTSNENGTKTTHQEEAETLKIYTTLYPLEDFAKKIGGEYVTVESIMPTGADAHTFEPTTKQMTAIAEADAFIYNGLGMEPFAKAMAEALSSEKVKMVEATHGIETIVHDEELHSDEAHAHEEEKHYDETHAHEEEAEAESDSHGHDHGDFDPHVWLDPYRSISLAENIKNTLVELKPDAKEEFDKNYESLKAELEKLDEEFHQLVDSKKNPEMIVSHAAYGYWEEVYGIHQIPVAGLSPTDEPSQRDLEEIIKVANEKQMKYILFEQNETPKIAEIIRQEINAEPLYLHNLETLTEEDRQNGDDYFSLMRKNLESLDKALK</sequence>
<reference evidence="7 8" key="1">
    <citation type="submission" date="2023-10" db="EMBL/GenBank/DDBJ databases">
        <title>Niallia locisalis sp.nov. isolated from a salt pond sample.</title>
        <authorList>
            <person name="Li X.-J."/>
            <person name="Dong L."/>
        </authorList>
    </citation>
    <scope>NUCLEOTIDE SEQUENCE [LARGE SCALE GENOMIC DNA]</scope>
    <source>
        <strain evidence="7 8">DSM 29761</strain>
    </source>
</reference>
<dbReference type="RefSeq" id="WP_338448415.1">
    <property type="nucleotide sequence ID" value="NZ_CP137640.1"/>
</dbReference>
<dbReference type="EMBL" id="CP137640">
    <property type="protein sequence ID" value="WVX79481.1"/>
    <property type="molecule type" value="Genomic_DNA"/>
</dbReference>
<keyword evidence="2 6" id="KW-0732">Signal</keyword>
<dbReference type="InterPro" id="IPR006128">
    <property type="entry name" value="Lipoprotein_PsaA-like"/>
</dbReference>
<evidence type="ECO:0000313" key="8">
    <source>
        <dbReference type="Proteomes" id="UP001357223"/>
    </source>
</evidence>
<protein>
    <submittedName>
        <fullName evidence="7">Zinc ABC transporter substrate-binding protein</fullName>
    </submittedName>
</protein>
<evidence type="ECO:0000256" key="4">
    <source>
        <dbReference type="SAM" id="Coils"/>
    </source>
</evidence>
<feature type="chain" id="PRO_5046135081" evidence="6">
    <location>
        <begin position="21"/>
        <end position="345"/>
    </location>
</feature>
<evidence type="ECO:0000256" key="5">
    <source>
        <dbReference type="SAM" id="MobiDB-lite"/>
    </source>
</evidence>
<name>A0ABZ2C7D7_9BACI</name>
<accession>A0ABZ2C7D7</accession>
<dbReference type="PANTHER" id="PTHR42953">
    <property type="entry name" value="HIGH-AFFINITY ZINC UPTAKE SYSTEM PROTEIN ZNUA-RELATED"/>
    <property type="match status" value="1"/>
</dbReference>